<dbReference type="EMBL" id="LBHB01000003">
    <property type="protein sequence ID" value="KLE33882.1"/>
    <property type="molecule type" value="Genomic_DNA"/>
</dbReference>
<dbReference type="PATRIC" id="fig|1581420.6.peg.2554"/>
<protein>
    <submittedName>
        <fullName evidence="2">Uncharacterized protein</fullName>
    </submittedName>
</protein>
<dbReference type="STRING" id="1581420.AAW00_12505"/>
<dbReference type="RefSeq" id="WP_047004770.1">
    <property type="nucleotide sequence ID" value="NZ_LBHB01000003.1"/>
</dbReference>
<accession>A0A0G9MSY4</accession>
<dbReference type="OrthoDB" id="7204730at2"/>
<keyword evidence="3" id="KW-1185">Reference proteome</keyword>
<evidence type="ECO:0000256" key="1">
    <source>
        <dbReference type="SAM" id="SignalP"/>
    </source>
</evidence>
<organism evidence="2 3">
    <name type="scientific">Aurantiacibacter luteus</name>
    <dbReference type="NCBI Taxonomy" id="1581420"/>
    <lineage>
        <taxon>Bacteria</taxon>
        <taxon>Pseudomonadati</taxon>
        <taxon>Pseudomonadota</taxon>
        <taxon>Alphaproteobacteria</taxon>
        <taxon>Sphingomonadales</taxon>
        <taxon>Erythrobacteraceae</taxon>
        <taxon>Aurantiacibacter</taxon>
    </lineage>
</organism>
<evidence type="ECO:0000313" key="2">
    <source>
        <dbReference type="EMBL" id="KLE33882.1"/>
    </source>
</evidence>
<proteinExistence type="predicted"/>
<feature type="chain" id="PRO_5002580531" evidence="1">
    <location>
        <begin position="22"/>
        <end position="293"/>
    </location>
</feature>
<comment type="caution">
    <text evidence="2">The sequence shown here is derived from an EMBL/GenBank/DDBJ whole genome shotgun (WGS) entry which is preliminary data.</text>
</comment>
<feature type="signal peptide" evidence="1">
    <location>
        <begin position="1"/>
        <end position="21"/>
    </location>
</feature>
<evidence type="ECO:0000313" key="3">
    <source>
        <dbReference type="Proteomes" id="UP000053464"/>
    </source>
</evidence>
<keyword evidence="1" id="KW-0732">Signal</keyword>
<reference evidence="2 3" key="1">
    <citation type="submission" date="2015-04" db="EMBL/GenBank/DDBJ databases">
        <title>The draft genome sequence of Erythrobacter luteus KA37.</title>
        <authorList>
            <person name="Zhuang L."/>
            <person name="Liu Y."/>
            <person name="Shao Z."/>
        </authorList>
    </citation>
    <scope>NUCLEOTIDE SEQUENCE [LARGE SCALE GENOMIC DNA]</scope>
    <source>
        <strain evidence="2 3">KA37</strain>
    </source>
</reference>
<sequence length="293" mass="30468">MYRLLTVAALALAVPAAPLFAQEVPDLAARSELARKAEETGRLMADVQDATALAQRQYAGMTEGAITAGYMGAIAMPGDAPGVWDTVIVGRREGAGAEGEDAPLVALAEYEISNGEILSEVLHLPADAPLLDGQASAMAQARMFAPRAVIAAGNRSFCTSGEADVVAFSTIVLPPREDGSFDAYLLNGPIEAGAIPLGKHFRVAFDAFGIDGTPVLLTDTCEVVTWDTSADTAMNVYVTDYRGGTAPNEIHAFISTLLPMSLGVVTGDEIWPMAGGMIAPPVPAAEAGYVRGE</sequence>
<dbReference type="AlphaFoldDB" id="A0A0G9MSY4"/>
<name>A0A0G9MSY4_9SPHN</name>
<gene>
    <name evidence="2" type="ORF">AAW00_12505</name>
</gene>
<dbReference type="Proteomes" id="UP000053464">
    <property type="component" value="Unassembled WGS sequence"/>
</dbReference>